<gene>
    <name evidence="1" type="ORF">GCM10009775_05690</name>
</gene>
<keyword evidence="2" id="KW-1185">Reference proteome</keyword>
<accession>A0ABN2PAG9</accession>
<reference evidence="1 2" key="1">
    <citation type="journal article" date="2019" name="Int. J. Syst. Evol. Microbiol.">
        <title>The Global Catalogue of Microorganisms (GCM) 10K type strain sequencing project: providing services to taxonomists for standard genome sequencing and annotation.</title>
        <authorList>
            <consortium name="The Broad Institute Genomics Platform"/>
            <consortium name="The Broad Institute Genome Sequencing Center for Infectious Disease"/>
            <person name="Wu L."/>
            <person name="Ma J."/>
        </authorList>
    </citation>
    <scope>NUCLEOTIDE SEQUENCE [LARGE SCALE GENOMIC DNA]</scope>
    <source>
        <strain evidence="1 2">JCM 14900</strain>
    </source>
</reference>
<organism evidence="1 2">
    <name type="scientific">Microbacterium aoyamense</name>
    <dbReference type="NCBI Taxonomy" id="344166"/>
    <lineage>
        <taxon>Bacteria</taxon>
        <taxon>Bacillati</taxon>
        <taxon>Actinomycetota</taxon>
        <taxon>Actinomycetes</taxon>
        <taxon>Micrococcales</taxon>
        <taxon>Microbacteriaceae</taxon>
        <taxon>Microbacterium</taxon>
    </lineage>
</organism>
<comment type="caution">
    <text evidence="1">The sequence shown here is derived from an EMBL/GenBank/DDBJ whole genome shotgun (WGS) entry which is preliminary data.</text>
</comment>
<evidence type="ECO:0000313" key="1">
    <source>
        <dbReference type="EMBL" id="GAA1916090.1"/>
    </source>
</evidence>
<dbReference type="EMBL" id="BAAAOF010000002">
    <property type="protein sequence ID" value="GAA1916090.1"/>
    <property type="molecule type" value="Genomic_DNA"/>
</dbReference>
<proteinExistence type="predicted"/>
<dbReference type="Proteomes" id="UP001501343">
    <property type="component" value="Unassembled WGS sequence"/>
</dbReference>
<evidence type="ECO:0000313" key="2">
    <source>
        <dbReference type="Proteomes" id="UP001501343"/>
    </source>
</evidence>
<protein>
    <submittedName>
        <fullName evidence="1">Uncharacterized protein</fullName>
    </submittedName>
</protein>
<sequence>MRASKIVVPMTVGALVIGGATAVFGFADYPVDSLAPEQVTGRWVSTTREAPGELTIALDGSAYSTNLTILDPHYSNPPIVVAQGLTAEGGWVIGGDNVSVVLEDDGRRIQFPLLARSSPFQGLTLRTYVGDPDGPVQERVFVRED</sequence>
<name>A0ABN2PAG9_9MICO</name>